<gene>
    <name evidence="2" type="ORF">RKA07_11690</name>
</gene>
<name>A0ABU2HJG4_9GAMM</name>
<keyword evidence="3" id="KW-1185">Reference proteome</keyword>
<feature type="region of interest" description="Disordered" evidence="1">
    <location>
        <begin position="1"/>
        <end position="23"/>
    </location>
</feature>
<protein>
    <recommendedName>
        <fullName evidence="4">Restriction endonuclease</fullName>
    </recommendedName>
</protein>
<reference evidence="2" key="1">
    <citation type="submission" date="2023-09" db="EMBL/GenBank/DDBJ databases">
        <title>Marinobacter sediminicola sp. nov. and Marinobacter maritimum sp. nov., isolated from marine sediment.</title>
        <authorList>
            <person name="An J."/>
        </authorList>
    </citation>
    <scope>NUCLEOTIDE SEQUENCE</scope>
    <source>
        <strain evidence="2">F60267</strain>
    </source>
</reference>
<evidence type="ECO:0008006" key="4">
    <source>
        <dbReference type="Google" id="ProtNLM"/>
    </source>
</evidence>
<evidence type="ECO:0000313" key="2">
    <source>
        <dbReference type="EMBL" id="MDS1310751.1"/>
    </source>
</evidence>
<proteinExistence type="predicted"/>
<accession>A0ABU2HJG4</accession>
<evidence type="ECO:0000313" key="3">
    <source>
        <dbReference type="Proteomes" id="UP001267407"/>
    </source>
</evidence>
<dbReference type="RefSeq" id="WP_310966391.1">
    <property type="nucleotide sequence ID" value="NZ_JAVMBO010000016.1"/>
</dbReference>
<dbReference type="Proteomes" id="UP001267407">
    <property type="component" value="Unassembled WGS sequence"/>
</dbReference>
<dbReference type="EMBL" id="JAVMBO010000016">
    <property type="protein sequence ID" value="MDS1310751.1"/>
    <property type="molecule type" value="Genomic_DNA"/>
</dbReference>
<comment type="caution">
    <text evidence="2">The sequence shown here is derived from an EMBL/GenBank/DDBJ whole genome shotgun (WGS) entry which is preliminary data.</text>
</comment>
<dbReference type="Gene3D" id="3.40.1350.10">
    <property type="match status" value="1"/>
</dbReference>
<organism evidence="2 3">
    <name type="scientific">Marinobacter xiaoshiensis</name>
    <dbReference type="NCBI Taxonomy" id="3073652"/>
    <lineage>
        <taxon>Bacteria</taxon>
        <taxon>Pseudomonadati</taxon>
        <taxon>Pseudomonadota</taxon>
        <taxon>Gammaproteobacteria</taxon>
        <taxon>Pseudomonadales</taxon>
        <taxon>Marinobacteraceae</taxon>
        <taxon>Marinobacter</taxon>
    </lineage>
</organism>
<evidence type="ECO:0000256" key="1">
    <source>
        <dbReference type="SAM" id="MobiDB-lite"/>
    </source>
</evidence>
<sequence length="472" mass="54360">MGEARRRGTSRERKSAATARSKRELIEAAGGRDEIRDSHIRSGLELLKERLRDGEWNNRRKKIISALNTNPQGRRLENAKSIRVREDEIGWYIFLAEQWLNDPLCIDVNQAARNLPFVSSLGEKSQYRHRITGLEEKLDELLGKFKSEPDGTIFEILTAFSYAAEGWDVEFLAEIPGKKTPDLLVKKDNRELFIECKRQSRRSDYAEDERKEFLRRWDKAKGVVFKNKQWLWFKCEIHTEVKLLPENFLKDIFEKSLPISQDEVLVFDGPEATVSARRIDWRPIKKHFSENLVKQNSPTLNEILGGDWALPTDCVTVQMIAKSSQVVDCDADILGCYIEDVDWVCGISRIVDSEDAINSKARDIKKLLARAVKQVPKDKESIIHLAVETLEGNSVEHRRTEKVMASIPAFTIEKLVSCVRLHSFRPQATTDKLWDFEETVQTFNRSWARLEGIPDAVVLPSESDLRDGNHWD</sequence>
<dbReference type="InterPro" id="IPR011856">
    <property type="entry name" value="tRNA_endonuc-like_dom_sf"/>
</dbReference>